<accession>A0A1I8C2H6</accession>
<reference evidence="3" key="1">
    <citation type="submission" date="2016-11" db="UniProtKB">
        <authorList>
            <consortium name="WormBaseParasite"/>
        </authorList>
    </citation>
    <scope>IDENTIFICATION</scope>
</reference>
<keyword evidence="1" id="KW-0175">Coiled coil</keyword>
<dbReference type="WBParaSite" id="MhA1_Contig939.frz3.gene3">
    <property type="protein sequence ID" value="MhA1_Contig939.frz3.gene3"/>
    <property type="gene ID" value="MhA1_Contig939.frz3.gene3"/>
</dbReference>
<evidence type="ECO:0000313" key="2">
    <source>
        <dbReference type="Proteomes" id="UP000095281"/>
    </source>
</evidence>
<name>A0A1I8C2H6_MELHA</name>
<keyword evidence="2" id="KW-1185">Reference proteome</keyword>
<proteinExistence type="predicted"/>
<evidence type="ECO:0000256" key="1">
    <source>
        <dbReference type="SAM" id="Coils"/>
    </source>
</evidence>
<feature type="coiled-coil region" evidence="1">
    <location>
        <begin position="53"/>
        <end position="94"/>
    </location>
</feature>
<dbReference type="AlphaFoldDB" id="A0A1I8C2H6"/>
<protein>
    <submittedName>
        <fullName evidence="3">TACC_C domain-containing protein</fullName>
    </submittedName>
</protein>
<organism evidence="2 3">
    <name type="scientific">Meloidogyne hapla</name>
    <name type="common">Root-knot nematode worm</name>
    <dbReference type="NCBI Taxonomy" id="6305"/>
    <lineage>
        <taxon>Eukaryota</taxon>
        <taxon>Metazoa</taxon>
        <taxon>Ecdysozoa</taxon>
        <taxon>Nematoda</taxon>
        <taxon>Chromadorea</taxon>
        <taxon>Rhabditida</taxon>
        <taxon>Tylenchina</taxon>
        <taxon>Tylenchomorpha</taxon>
        <taxon>Tylenchoidea</taxon>
        <taxon>Meloidogynidae</taxon>
        <taxon>Meloidogyninae</taxon>
        <taxon>Meloidogyne</taxon>
    </lineage>
</organism>
<sequence length="96" mass="11635">MQNNQQQNQLSSDHFPIVFQNHEQLVKYRQDLIQMCKELKIAATQFHSQSIQRYKYEKTIEQYKRHLEVAEERMKELVAAKSNYETLIAEIDEKYK</sequence>
<evidence type="ECO:0000313" key="3">
    <source>
        <dbReference type="WBParaSite" id="MhA1_Contig939.frz3.gene3"/>
    </source>
</evidence>
<dbReference type="Proteomes" id="UP000095281">
    <property type="component" value="Unplaced"/>
</dbReference>